<dbReference type="FunFam" id="3.30.160.60:FF:000446">
    <property type="entry name" value="Zinc finger protein"/>
    <property type="match status" value="1"/>
</dbReference>
<keyword evidence="9" id="KW-1185">Reference proteome</keyword>
<dbReference type="PROSITE" id="PS50157">
    <property type="entry name" value="ZINC_FINGER_C2H2_2"/>
    <property type="match status" value="2"/>
</dbReference>
<dbReference type="GO" id="GO:0000981">
    <property type="term" value="F:DNA-binding transcription factor activity, RNA polymerase II-specific"/>
    <property type="evidence" value="ECO:0007669"/>
    <property type="project" value="TreeGrafter"/>
</dbReference>
<dbReference type="GO" id="GO:0008270">
    <property type="term" value="F:zinc ion binding"/>
    <property type="evidence" value="ECO:0007669"/>
    <property type="project" value="UniProtKB-KW"/>
</dbReference>
<accession>A0AAV2SRZ2</accession>
<dbReference type="Proteomes" id="UP001497623">
    <property type="component" value="Unassembled WGS sequence"/>
</dbReference>
<feature type="compositionally biased region" description="Low complexity" evidence="6">
    <location>
        <begin position="47"/>
        <end position="58"/>
    </location>
</feature>
<feature type="domain" description="C2H2-type" evidence="7">
    <location>
        <begin position="163"/>
        <end position="185"/>
    </location>
</feature>
<dbReference type="InterPro" id="IPR013087">
    <property type="entry name" value="Znf_C2H2_type"/>
</dbReference>
<feature type="domain" description="C2H2-type" evidence="7">
    <location>
        <begin position="135"/>
        <end position="162"/>
    </location>
</feature>
<dbReference type="PANTHER" id="PTHR19818:SF139">
    <property type="entry name" value="PAIR-RULE PROTEIN ODD-PAIRED"/>
    <property type="match status" value="1"/>
</dbReference>
<organism evidence="8 9">
    <name type="scientific">Meganyctiphanes norvegica</name>
    <name type="common">Northern krill</name>
    <name type="synonym">Thysanopoda norvegica</name>
    <dbReference type="NCBI Taxonomy" id="48144"/>
    <lineage>
        <taxon>Eukaryota</taxon>
        <taxon>Metazoa</taxon>
        <taxon>Ecdysozoa</taxon>
        <taxon>Arthropoda</taxon>
        <taxon>Crustacea</taxon>
        <taxon>Multicrustacea</taxon>
        <taxon>Malacostraca</taxon>
        <taxon>Eumalacostraca</taxon>
        <taxon>Eucarida</taxon>
        <taxon>Euphausiacea</taxon>
        <taxon>Euphausiidae</taxon>
        <taxon>Meganyctiphanes</taxon>
    </lineage>
</organism>
<evidence type="ECO:0000256" key="5">
    <source>
        <dbReference type="PROSITE-ProRule" id="PRU00042"/>
    </source>
</evidence>
<evidence type="ECO:0000256" key="1">
    <source>
        <dbReference type="ARBA" id="ARBA00022723"/>
    </source>
</evidence>
<keyword evidence="2" id="KW-0677">Repeat</keyword>
<dbReference type="Gene3D" id="3.30.160.60">
    <property type="entry name" value="Classic Zinc Finger"/>
    <property type="match status" value="2"/>
</dbReference>
<dbReference type="AlphaFoldDB" id="A0AAV2SRZ2"/>
<dbReference type="GO" id="GO:0045944">
    <property type="term" value="P:positive regulation of transcription by RNA polymerase II"/>
    <property type="evidence" value="ECO:0007669"/>
    <property type="project" value="UniProtKB-ARBA"/>
</dbReference>
<protein>
    <recommendedName>
        <fullName evidence="7">C2H2-type domain-containing protein</fullName>
    </recommendedName>
</protein>
<evidence type="ECO:0000313" key="8">
    <source>
        <dbReference type="EMBL" id="CAL4236025.1"/>
    </source>
</evidence>
<dbReference type="InterPro" id="IPR036236">
    <property type="entry name" value="Znf_C2H2_sf"/>
</dbReference>
<reference evidence="8 9" key="1">
    <citation type="submission" date="2024-05" db="EMBL/GenBank/DDBJ databases">
        <authorList>
            <person name="Wallberg A."/>
        </authorList>
    </citation>
    <scope>NUCLEOTIDE SEQUENCE [LARGE SCALE GENOMIC DNA]</scope>
</reference>
<name>A0AAV2SRZ2_MEGNR</name>
<keyword evidence="3 5" id="KW-0863">Zinc-finger</keyword>
<evidence type="ECO:0000256" key="6">
    <source>
        <dbReference type="SAM" id="MobiDB-lite"/>
    </source>
</evidence>
<dbReference type="InterPro" id="IPR050329">
    <property type="entry name" value="GLI_C2H2-zinc-finger"/>
</dbReference>
<comment type="caution">
    <text evidence="8">The sequence shown here is derived from an EMBL/GenBank/DDBJ whole genome shotgun (WGS) entry which is preliminary data.</text>
</comment>
<dbReference type="PROSITE" id="PS00028">
    <property type="entry name" value="ZINC_FINGER_C2H2_1"/>
    <property type="match status" value="2"/>
</dbReference>
<keyword evidence="1" id="KW-0479">Metal-binding</keyword>
<evidence type="ECO:0000256" key="4">
    <source>
        <dbReference type="ARBA" id="ARBA00022833"/>
    </source>
</evidence>
<dbReference type="SMART" id="SM00355">
    <property type="entry name" value="ZnF_C2H2"/>
    <property type="match status" value="2"/>
</dbReference>
<dbReference type="GO" id="GO:0000978">
    <property type="term" value="F:RNA polymerase II cis-regulatory region sequence-specific DNA binding"/>
    <property type="evidence" value="ECO:0007669"/>
    <property type="project" value="TreeGrafter"/>
</dbReference>
<proteinExistence type="predicted"/>
<dbReference type="EMBL" id="CAXKWB010116867">
    <property type="protein sequence ID" value="CAL4236025.1"/>
    <property type="molecule type" value="Genomic_DNA"/>
</dbReference>
<evidence type="ECO:0000256" key="2">
    <source>
        <dbReference type="ARBA" id="ARBA00022737"/>
    </source>
</evidence>
<evidence type="ECO:0000259" key="7">
    <source>
        <dbReference type="PROSITE" id="PS50157"/>
    </source>
</evidence>
<dbReference type="PANTHER" id="PTHR19818">
    <property type="entry name" value="ZINC FINGER PROTEIN ZIC AND GLI"/>
    <property type="match status" value="1"/>
</dbReference>
<evidence type="ECO:0000313" key="9">
    <source>
        <dbReference type="Proteomes" id="UP001497623"/>
    </source>
</evidence>
<keyword evidence="4" id="KW-0862">Zinc</keyword>
<evidence type="ECO:0000256" key="3">
    <source>
        <dbReference type="ARBA" id="ARBA00022771"/>
    </source>
</evidence>
<feature type="region of interest" description="Disordered" evidence="6">
    <location>
        <begin position="1"/>
        <end position="58"/>
    </location>
</feature>
<dbReference type="FunFam" id="3.30.160.60:FF:000110">
    <property type="entry name" value="Zinc finger protein-like"/>
    <property type="match status" value="1"/>
</dbReference>
<dbReference type="GO" id="GO:0005634">
    <property type="term" value="C:nucleus"/>
    <property type="evidence" value="ECO:0007669"/>
    <property type="project" value="UniProtKB-ARBA"/>
</dbReference>
<dbReference type="SUPFAM" id="SSF57667">
    <property type="entry name" value="beta-beta-alpha zinc fingers"/>
    <property type="match status" value="1"/>
</dbReference>
<feature type="compositionally biased region" description="Polar residues" evidence="6">
    <location>
        <begin position="28"/>
        <end position="38"/>
    </location>
</feature>
<dbReference type="Pfam" id="PF00096">
    <property type="entry name" value="zf-C2H2"/>
    <property type="match status" value="2"/>
</dbReference>
<sequence length="485" mass="54563">MAEQTPGGLPSMNQMDPQPPTSIPIGIQPSSSATSVQLFSGEGKDMPGSLSSPGLNPLSYQKSQQVPPCFPNVMQPSLAATNAQLYICEAQDINFEGYQLPNSPQSDSPKPPNNVVNVFNNVGHHLSEHEVEKLYKCTSCPKQFNKRIDLKRHMYLHSGEKPFTCEHCGKGFTRKANMRKHLQTHLIKVVGFSDDAFQPDLQASGYPSESDTLLNALNKEKSDIGRDARTANISRKYGLETNTLMSVNDSINYGETNSLGSVKIVNDRRIGTEKSTNLEIDKILSVEKERSDKPVTENETCNLKFEETLNADLIDNKNRNVTKSSNNSYESQSDLNVDCAVKREMEIVEIKEEGMVEENFNFFEATEQLYADPLETAASNMETISTESQEGTFQPAKMINKRMKDAQRQAKRRAKLKENPEEYAAYKKKNAAEKKKSKVKRQLLEENLPKQIKESILEIRRAESRERVTKYRALKQGCPRISEVL</sequence>
<gene>
    <name evidence="8" type="ORF">MNOR_LOCUS40162</name>
</gene>